<protein>
    <submittedName>
        <fullName evidence="2">Uncharacterized protein</fullName>
    </submittedName>
</protein>
<proteinExistence type="predicted"/>
<keyword evidence="3" id="KW-1185">Reference proteome</keyword>
<dbReference type="AlphaFoldDB" id="A0A7R7XYY4"/>
<sequence>MGPIWLYRMIVWSAPLWTGESRTPQTDSFISLESQASDDVNIPCRKDHRLFTFTIPAAQGAKQILTDVYLANSRVSSPLDRRRLSFVSTPALPALASTILYDAGG</sequence>
<reference evidence="2" key="1">
    <citation type="submission" date="2021-01" db="EMBL/GenBank/DDBJ databases">
        <authorList>
            <consortium name="Aspergillus puulaauensis MK2 genome sequencing consortium"/>
            <person name="Kazuki M."/>
            <person name="Futagami T."/>
        </authorList>
    </citation>
    <scope>NUCLEOTIDE SEQUENCE</scope>
    <source>
        <strain evidence="2">MK2</strain>
    </source>
</reference>
<dbReference type="GeneID" id="64980074"/>
<keyword evidence="1" id="KW-0732">Signal</keyword>
<evidence type="ECO:0000256" key="1">
    <source>
        <dbReference type="SAM" id="SignalP"/>
    </source>
</evidence>
<gene>
    <name evidence="2" type="ORF">APUU_80380A</name>
</gene>
<feature type="signal peptide" evidence="1">
    <location>
        <begin position="1"/>
        <end position="21"/>
    </location>
</feature>
<name>A0A7R7XYY4_9EURO</name>
<dbReference type="Proteomes" id="UP000654913">
    <property type="component" value="Chromosome 8"/>
</dbReference>
<evidence type="ECO:0000313" key="3">
    <source>
        <dbReference type="Proteomes" id="UP000654913"/>
    </source>
</evidence>
<feature type="chain" id="PRO_5031461208" evidence="1">
    <location>
        <begin position="22"/>
        <end position="105"/>
    </location>
</feature>
<organism evidence="2 3">
    <name type="scientific">Aspergillus puulaauensis</name>
    <dbReference type="NCBI Taxonomy" id="1220207"/>
    <lineage>
        <taxon>Eukaryota</taxon>
        <taxon>Fungi</taxon>
        <taxon>Dikarya</taxon>
        <taxon>Ascomycota</taxon>
        <taxon>Pezizomycotina</taxon>
        <taxon>Eurotiomycetes</taxon>
        <taxon>Eurotiomycetidae</taxon>
        <taxon>Eurotiales</taxon>
        <taxon>Aspergillaceae</taxon>
        <taxon>Aspergillus</taxon>
    </lineage>
</organism>
<dbReference type="EMBL" id="AP024450">
    <property type="protein sequence ID" value="BCS30077.1"/>
    <property type="molecule type" value="Genomic_DNA"/>
</dbReference>
<evidence type="ECO:0000313" key="2">
    <source>
        <dbReference type="EMBL" id="BCS30077.1"/>
    </source>
</evidence>
<reference evidence="2" key="2">
    <citation type="submission" date="2021-02" db="EMBL/GenBank/DDBJ databases">
        <title>Aspergillus puulaauensis MK2 genome sequence.</title>
        <authorList>
            <person name="Futagami T."/>
            <person name="Mori K."/>
            <person name="Kadooka C."/>
            <person name="Tanaka T."/>
        </authorList>
    </citation>
    <scope>NUCLEOTIDE SEQUENCE</scope>
    <source>
        <strain evidence="2">MK2</strain>
    </source>
</reference>
<dbReference type="RefSeq" id="XP_041562263.1">
    <property type="nucleotide sequence ID" value="XM_041696653.1"/>
</dbReference>
<dbReference type="KEGG" id="apuu:APUU_80380A"/>
<accession>A0A7R7XYY4</accession>